<name>A0A0C2Z7U3_HEBCY</name>
<feature type="compositionally biased region" description="Polar residues" evidence="1">
    <location>
        <begin position="840"/>
        <end position="886"/>
    </location>
</feature>
<evidence type="ECO:0000256" key="1">
    <source>
        <dbReference type="SAM" id="MobiDB-lite"/>
    </source>
</evidence>
<feature type="compositionally biased region" description="Basic and acidic residues" evidence="1">
    <location>
        <begin position="383"/>
        <end position="425"/>
    </location>
</feature>
<feature type="compositionally biased region" description="Basic and acidic residues" evidence="1">
    <location>
        <begin position="2027"/>
        <end position="2050"/>
    </location>
</feature>
<accession>A0A0C2Z7U3</accession>
<feature type="compositionally biased region" description="Polar residues" evidence="1">
    <location>
        <begin position="1743"/>
        <end position="1752"/>
    </location>
</feature>
<feature type="region of interest" description="Disordered" evidence="1">
    <location>
        <begin position="1996"/>
        <end position="2098"/>
    </location>
</feature>
<reference evidence="2 3" key="1">
    <citation type="submission" date="2014-04" db="EMBL/GenBank/DDBJ databases">
        <authorList>
            <consortium name="DOE Joint Genome Institute"/>
            <person name="Kuo A."/>
            <person name="Gay G."/>
            <person name="Dore J."/>
            <person name="Kohler A."/>
            <person name="Nagy L.G."/>
            <person name="Floudas D."/>
            <person name="Copeland A."/>
            <person name="Barry K.W."/>
            <person name="Cichocki N."/>
            <person name="Veneault-Fourrey C."/>
            <person name="LaButti K."/>
            <person name="Lindquist E.A."/>
            <person name="Lipzen A."/>
            <person name="Lundell T."/>
            <person name="Morin E."/>
            <person name="Murat C."/>
            <person name="Sun H."/>
            <person name="Tunlid A."/>
            <person name="Henrissat B."/>
            <person name="Grigoriev I.V."/>
            <person name="Hibbett D.S."/>
            <person name="Martin F."/>
            <person name="Nordberg H.P."/>
            <person name="Cantor M.N."/>
            <person name="Hua S.X."/>
        </authorList>
    </citation>
    <scope>NUCLEOTIDE SEQUENCE [LARGE SCALE GENOMIC DNA]</scope>
    <source>
        <strain evidence="3">h7</strain>
    </source>
</reference>
<feature type="compositionally biased region" description="Polar residues" evidence="1">
    <location>
        <begin position="1779"/>
        <end position="1789"/>
    </location>
</feature>
<feature type="compositionally biased region" description="Polar residues" evidence="1">
    <location>
        <begin position="2002"/>
        <end position="2022"/>
    </location>
</feature>
<feature type="compositionally biased region" description="Polar residues" evidence="1">
    <location>
        <begin position="1026"/>
        <end position="1044"/>
    </location>
</feature>
<feature type="region of interest" description="Disordered" evidence="1">
    <location>
        <begin position="1"/>
        <end position="553"/>
    </location>
</feature>
<feature type="region of interest" description="Disordered" evidence="1">
    <location>
        <begin position="590"/>
        <end position="680"/>
    </location>
</feature>
<feature type="compositionally biased region" description="Basic and acidic residues" evidence="1">
    <location>
        <begin position="590"/>
        <end position="600"/>
    </location>
</feature>
<keyword evidence="3" id="KW-1185">Reference proteome</keyword>
<feature type="compositionally biased region" description="Polar residues" evidence="1">
    <location>
        <begin position="94"/>
        <end position="109"/>
    </location>
</feature>
<feature type="region of interest" description="Disordered" evidence="1">
    <location>
        <begin position="1139"/>
        <end position="1275"/>
    </location>
</feature>
<feature type="compositionally biased region" description="Basic and acidic residues" evidence="1">
    <location>
        <begin position="32"/>
        <end position="44"/>
    </location>
</feature>
<dbReference type="Proteomes" id="UP000053424">
    <property type="component" value="Unassembled WGS sequence"/>
</dbReference>
<feature type="compositionally biased region" description="Polar residues" evidence="1">
    <location>
        <begin position="896"/>
        <end position="929"/>
    </location>
</feature>
<feature type="region of interest" description="Disordered" evidence="1">
    <location>
        <begin position="1733"/>
        <end position="1766"/>
    </location>
</feature>
<protein>
    <submittedName>
        <fullName evidence="2">Uncharacterized protein</fullName>
    </submittedName>
</protein>
<feature type="region of interest" description="Disordered" evidence="1">
    <location>
        <begin position="736"/>
        <end position="781"/>
    </location>
</feature>
<feature type="compositionally biased region" description="Polar residues" evidence="1">
    <location>
        <begin position="1168"/>
        <end position="1204"/>
    </location>
</feature>
<feature type="compositionally biased region" description="Low complexity" evidence="1">
    <location>
        <begin position="1326"/>
        <end position="1338"/>
    </location>
</feature>
<feature type="compositionally biased region" description="Polar residues" evidence="1">
    <location>
        <begin position="1579"/>
        <end position="1588"/>
    </location>
</feature>
<feature type="compositionally biased region" description="Basic residues" evidence="1">
    <location>
        <begin position="487"/>
        <end position="498"/>
    </location>
</feature>
<dbReference type="STRING" id="686832.A0A0C2Z7U3"/>
<feature type="region of interest" description="Disordered" evidence="1">
    <location>
        <begin position="1491"/>
        <end position="1516"/>
    </location>
</feature>
<organism evidence="2 3">
    <name type="scientific">Hebeloma cylindrosporum</name>
    <dbReference type="NCBI Taxonomy" id="76867"/>
    <lineage>
        <taxon>Eukaryota</taxon>
        <taxon>Fungi</taxon>
        <taxon>Dikarya</taxon>
        <taxon>Basidiomycota</taxon>
        <taxon>Agaricomycotina</taxon>
        <taxon>Agaricomycetes</taxon>
        <taxon>Agaricomycetidae</taxon>
        <taxon>Agaricales</taxon>
        <taxon>Agaricineae</taxon>
        <taxon>Hymenogastraceae</taxon>
        <taxon>Hebeloma</taxon>
    </lineage>
</organism>
<feature type="compositionally biased region" description="Basic and acidic residues" evidence="1">
    <location>
        <begin position="933"/>
        <end position="944"/>
    </location>
</feature>
<feature type="region of interest" description="Disordered" evidence="1">
    <location>
        <begin position="820"/>
        <end position="1094"/>
    </location>
</feature>
<dbReference type="EMBL" id="KN831768">
    <property type="protein sequence ID" value="KIM49197.1"/>
    <property type="molecule type" value="Genomic_DNA"/>
</dbReference>
<reference evidence="3" key="2">
    <citation type="submission" date="2015-01" db="EMBL/GenBank/DDBJ databases">
        <title>Evolutionary Origins and Diversification of the Mycorrhizal Mutualists.</title>
        <authorList>
            <consortium name="DOE Joint Genome Institute"/>
            <consortium name="Mycorrhizal Genomics Consortium"/>
            <person name="Kohler A."/>
            <person name="Kuo A."/>
            <person name="Nagy L.G."/>
            <person name="Floudas D."/>
            <person name="Copeland A."/>
            <person name="Barry K.W."/>
            <person name="Cichocki N."/>
            <person name="Veneault-Fourrey C."/>
            <person name="LaButti K."/>
            <person name="Lindquist E.A."/>
            <person name="Lipzen A."/>
            <person name="Lundell T."/>
            <person name="Morin E."/>
            <person name="Murat C."/>
            <person name="Riley R."/>
            <person name="Ohm R."/>
            <person name="Sun H."/>
            <person name="Tunlid A."/>
            <person name="Henrissat B."/>
            <person name="Grigoriev I.V."/>
            <person name="Hibbett D.S."/>
            <person name="Martin F."/>
        </authorList>
    </citation>
    <scope>NUCLEOTIDE SEQUENCE [LARGE SCALE GENOMIC DNA]</scope>
    <source>
        <strain evidence="3">h7</strain>
    </source>
</reference>
<gene>
    <name evidence="2" type="ORF">M413DRAFT_21461</name>
</gene>
<feature type="compositionally biased region" description="Basic and acidic residues" evidence="1">
    <location>
        <begin position="1378"/>
        <end position="1391"/>
    </location>
</feature>
<feature type="region of interest" description="Disordered" evidence="1">
    <location>
        <begin position="1290"/>
        <end position="1391"/>
    </location>
</feature>
<dbReference type="OrthoDB" id="3058872at2759"/>
<feature type="compositionally biased region" description="Basic and acidic residues" evidence="1">
    <location>
        <begin position="439"/>
        <end position="448"/>
    </location>
</feature>
<feature type="compositionally biased region" description="Polar residues" evidence="1">
    <location>
        <begin position="1257"/>
        <end position="1275"/>
    </location>
</feature>
<evidence type="ECO:0000313" key="3">
    <source>
        <dbReference type="Proteomes" id="UP000053424"/>
    </source>
</evidence>
<feature type="compositionally biased region" description="Basic residues" evidence="1">
    <location>
        <begin position="2076"/>
        <end position="2088"/>
    </location>
</feature>
<proteinExistence type="predicted"/>
<feature type="region of interest" description="Disordered" evidence="1">
    <location>
        <begin position="1571"/>
        <end position="1672"/>
    </location>
</feature>
<sequence>MKGFFSRLHDSQTGHSKSASRESYKFWAPSTDTERAKPILDHGEPVATYTHRPHGEKRGSGRPPKPVPVIPTPTHERRIGSTAGPSTEKAPLHSQYTYVQPATKATSTRPNKDIKAQPPPIAGPSYSTRTWTSRDNPATSHQYDYAKHTPAPQHEIWLPPTVVSTSKQGEEKNKNDAKYRQRNEEREPVLDSGRRVREKDRDRVKEREGERERTTHQGRDRERLDRARDWERERERERIREREQERDVAREEHERAKALEREKEREREIEKGREKERDREKERERERERKKEMEREREKPRVREREREHEMEKEREREKGRERYREKERGRGRDRYYDRERGEREKERDRERNRPREYELEREKEKGKEKHVTREADSLGDAKMQERIAMEGARNEGRTHDRKDRSTRETQRPRERDQAKYRAEATDEEPDRRRLKVLAMDRDRRKETNQGWVSDNYTGPERKTLRQLSTNETAALDEGESSDNSAKRKFGSRPVQKRNRPDEVVSSSAKITHPAQNLPSNLDFLKPIPHLSQPKGVPLVHDTQPPTNPTPHRMPVHLPPRETNDQSVPLVLNAVDVNETEAPMRREINRLKLNGRHEEPALQTLDPIHQSEVTPHRRPPSRTFAQPPTPLPVSNPLRSSKVLPQSRPIPSPTAAPSTSRFPGNPEEVIPPQSHVEKQNDYRRPQAYVPEPPATRPGVPFNESSKLGITVPAPDLPPQMSQVSGYRERTHFPDIASAFPSSTPHASVASPPINEYDSASRLPPGRTKNTQHEKTPSLQPGMVLDSARAVPDLQTTLPSSHRQEESTPAPVIIFPNANLSETNQANGNHRYIPKANPPVIINQSTPGRPTQPLQSQVSPGFSVQRPSTVTGYKGSSRQYNPSSTSAGIVNADHYSSVPGTSDSPKRLSSSENQIPRDLTSNQQPPTSQVFPPSRDTHYEQAHGAEKQPPPSFPIENHPRSREWPTPEMTGASITRPSTTTGSRQDYAGKALRHQGVSTASPDATESAPAHSMSHTNNPGSNKILAQKDTSPGISSRQHVAPQNVNPVKEERVAGGGATEPGYQFQGPLARSTVVSSTQKKESPRMPMPAAVPDNPLPTSIETQFQSPLDRPAMVSTMKKESPRAPILSVDSITLVPAKNEPRVPFHSTSKQESPNFRDRGLKLGPAHNPETSNSQTSGAPEQKQGSPASGQRTFPTPLNRQTQLPINPEIVNYQPTKVMKQDSPRMDKMDKEIRTKNPGVRSSPLTSRDDLQHDPAATLNSKYESSGPNMASRKQSNDATHFLETGLGSEEIHKIPSTGWSNPTPAPQTKIHRNLPTMGPRHDVETRPTTTSPLGPLPGNSYSHHEQSRSWAPPSTDAADNRIHPFPTTTTSRPSLPKPSEDASTRFEAPRHISDAPDEIVVGRSASRTAMMLAQAEGDLETQTHQNKQIGTGNASLKAPPVPGARFGVEEKVKDNDLPSLGFFTKTFTAVLTTTGGERISQRRSPLEAIQSLGPELPTGPFPPRTLPNNDAPKTAPKSVDVQLEIHQRAPSFQGQPIPPPLIVSQNARTEMQNGNALRPVPKVLSSDVPIMKQEDRSSRVPNITSASQPAKIHHPALAEILSSPPPRTHIDVRGDPAVPSTNPSDSHQRIAPSSKVKPTSEIPNHQHRTRQPETETMVRPQPPQRQVSESLGRLDLEQPQESYRTSNIQANPQAKLGYPTWSTRVPNISNPQAMVPKQDNLPRAMLDSSVGTKRHNQEIGPLSQDTNMSAAPSYQREKTEDYSSYKPTYSAPDKYGLVAQSQGPQTSRAPSGLPQAGRHQHSISLPTSFVTPPANFPSKEVPRSATPAQSQFALNTGTLNPAIQNSTPKLAATASDETILMTASSLAQPMMLKPTISRQSVTPSVSSQTGRKMGSGIFNMFRRTSAQAAPPPPQYEIWHPNVATPNSSPGHPNMVVPNAAQLATIPTPPSAPQTPAPMAIPVHIHGIKKQLPHNSNVYTPFRFLRSRKPRAISLASLEAQDGTASNTVVGSPTASMHSQAPPVQSPPERDNRLATEEWRNREEAEAEVRAKVKLRRQPPGVVFDVEEETPEDTQRPRRRMRTRYRKPSKPPESEAELP</sequence>
<evidence type="ECO:0000313" key="2">
    <source>
        <dbReference type="EMBL" id="KIM49197.1"/>
    </source>
</evidence>
<feature type="compositionally biased region" description="Polar residues" evidence="1">
    <location>
        <begin position="125"/>
        <end position="142"/>
    </location>
</feature>
<feature type="region of interest" description="Disordered" evidence="1">
    <location>
        <begin position="1779"/>
        <end position="1800"/>
    </location>
</feature>
<feature type="compositionally biased region" description="Basic and acidic residues" evidence="1">
    <location>
        <begin position="1218"/>
        <end position="1234"/>
    </location>
</feature>
<feature type="compositionally biased region" description="Basic and acidic residues" evidence="1">
    <location>
        <begin position="168"/>
        <end position="377"/>
    </location>
</feature>
<feature type="compositionally biased region" description="Polar residues" evidence="1">
    <location>
        <begin position="970"/>
        <end position="982"/>
    </location>
</feature>
<dbReference type="HOGENOM" id="CLU_229098_0_0_1"/>
<feature type="compositionally biased region" description="Polar residues" evidence="1">
    <location>
        <begin position="505"/>
        <end position="520"/>
    </location>
</feature>